<proteinExistence type="predicted"/>
<keyword evidence="1" id="KW-0812">Transmembrane</keyword>
<name>A0A5B7IGX4_PORTR</name>
<organism evidence="2 3">
    <name type="scientific">Portunus trituberculatus</name>
    <name type="common">Swimming crab</name>
    <name type="synonym">Neptunus trituberculatus</name>
    <dbReference type="NCBI Taxonomy" id="210409"/>
    <lineage>
        <taxon>Eukaryota</taxon>
        <taxon>Metazoa</taxon>
        <taxon>Ecdysozoa</taxon>
        <taxon>Arthropoda</taxon>
        <taxon>Crustacea</taxon>
        <taxon>Multicrustacea</taxon>
        <taxon>Malacostraca</taxon>
        <taxon>Eumalacostraca</taxon>
        <taxon>Eucarida</taxon>
        <taxon>Decapoda</taxon>
        <taxon>Pleocyemata</taxon>
        <taxon>Brachyura</taxon>
        <taxon>Eubrachyura</taxon>
        <taxon>Portunoidea</taxon>
        <taxon>Portunidae</taxon>
        <taxon>Portuninae</taxon>
        <taxon>Portunus</taxon>
    </lineage>
</organism>
<evidence type="ECO:0000313" key="3">
    <source>
        <dbReference type="Proteomes" id="UP000324222"/>
    </source>
</evidence>
<gene>
    <name evidence="2" type="primary">F13H10.3_1</name>
    <name evidence="2" type="ORF">E2C01_075380</name>
</gene>
<comment type="caution">
    <text evidence="2">The sequence shown here is derived from an EMBL/GenBank/DDBJ whole genome shotgun (WGS) entry which is preliminary data.</text>
</comment>
<sequence>MELSQVCQQLLGGMLGRITEGLSVTFSVLTLVGAQVVYWVLMSNFLYNTGEIIYDAVNGEIHDNSSQLLCPPNVTARGDTVHQQPDPTGFHKWWQQDFTVPLYLIVPFIFLLNLRDSKIFTYFNSLGAVSVMVMYLFVIVKAAGWGINIDFNDPTDPMYVPLFKVRTVLCVCVCVCVCVCIYLIVFT</sequence>
<reference evidence="2 3" key="1">
    <citation type="submission" date="2019-05" db="EMBL/GenBank/DDBJ databases">
        <title>Another draft genome of Portunus trituberculatus and its Hox gene families provides insights of decapod evolution.</title>
        <authorList>
            <person name="Jeong J.-H."/>
            <person name="Song I."/>
            <person name="Kim S."/>
            <person name="Choi T."/>
            <person name="Kim D."/>
            <person name="Ryu S."/>
            <person name="Kim W."/>
        </authorList>
    </citation>
    <scope>NUCLEOTIDE SEQUENCE [LARGE SCALE GENOMIC DNA]</scope>
    <source>
        <tissue evidence="2">Muscle</tissue>
    </source>
</reference>
<feature type="transmembrane region" description="Helical" evidence="1">
    <location>
        <begin position="21"/>
        <end position="41"/>
    </location>
</feature>
<keyword evidence="3" id="KW-1185">Reference proteome</keyword>
<feature type="transmembrane region" description="Helical" evidence="1">
    <location>
        <begin position="98"/>
        <end position="114"/>
    </location>
</feature>
<protein>
    <submittedName>
        <fullName evidence="2">Sodium-coupled neutral amino acid transporter 9</fullName>
    </submittedName>
</protein>
<feature type="transmembrane region" description="Helical" evidence="1">
    <location>
        <begin position="126"/>
        <end position="145"/>
    </location>
</feature>
<accession>A0A5B7IGX4</accession>
<feature type="transmembrane region" description="Helical" evidence="1">
    <location>
        <begin position="165"/>
        <end position="185"/>
    </location>
</feature>
<keyword evidence="1" id="KW-1133">Transmembrane helix</keyword>
<dbReference type="OrthoDB" id="294730at2759"/>
<dbReference type="Proteomes" id="UP000324222">
    <property type="component" value="Unassembled WGS sequence"/>
</dbReference>
<evidence type="ECO:0000313" key="2">
    <source>
        <dbReference type="EMBL" id="MPC80787.1"/>
    </source>
</evidence>
<evidence type="ECO:0000256" key="1">
    <source>
        <dbReference type="SAM" id="Phobius"/>
    </source>
</evidence>
<dbReference type="EMBL" id="VSRR010055009">
    <property type="protein sequence ID" value="MPC80787.1"/>
    <property type="molecule type" value="Genomic_DNA"/>
</dbReference>
<dbReference type="AlphaFoldDB" id="A0A5B7IGX4"/>
<keyword evidence="1" id="KW-0472">Membrane</keyword>